<feature type="transmembrane region" description="Helical" evidence="2">
    <location>
        <begin position="101"/>
        <end position="120"/>
    </location>
</feature>
<keyword evidence="4" id="KW-1185">Reference proteome</keyword>
<reference evidence="3 4" key="1">
    <citation type="submission" date="2013-02" db="EMBL/GenBank/DDBJ databases">
        <title>Whole genome shotgun sequence of Gordonia paraffinivorans NBRC 108238.</title>
        <authorList>
            <person name="Isaki-Nakamura S."/>
            <person name="Hosoyama A."/>
            <person name="Tsuchikane K."/>
            <person name="Ando Y."/>
            <person name="Baba S."/>
            <person name="Ohji S."/>
            <person name="Hamada M."/>
            <person name="Tamura T."/>
            <person name="Yamazoe A."/>
            <person name="Yamazaki S."/>
            <person name="Fujita N."/>
        </authorList>
    </citation>
    <scope>NUCLEOTIDE SEQUENCE [LARGE SCALE GENOMIC DNA]</scope>
    <source>
        <strain evidence="3 4">NBRC 108238</strain>
    </source>
</reference>
<proteinExistence type="predicted"/>
<feature type="region of interest" description="Disordered" evidence="1">
    <location>
        <begin position="1"/>
        <end position="25"/>
    </location>
</feature>
<evidence type="ECO:0000256" key="2">
    <source>
        <dbReference type="SAM" id="Phobius"/>
    </source>
</evidence>
<feature type="transmembrane region" description="Helical" evidence="2">
    <location>
        <begin position="67"/>
        <end position="89"/>
    </location>
</feature>
<name>A0ABQ0IRN2_9ACTN</name>
<accession>A0ABQ0IRN2</accession>
<gene>
    <name evidence="3" type="ORF">GP2_062_00090</name>
</gene>
<keyword evidence="2" id="KW-0812">Transmembrane</keyword>
<protein>
    <recommendedName>
        <fullName evidence="5">Integral membrane protein</fullName>
    </recommendedName>
</protein>
<feature type="transmembrane region" description="Helical" evidence="2">
    <location>
        <begin position="141"/>
        <end position="160"/>
    </location>
</feature>
<feature type="compositionally biased region" description="Low complexity" evidence="1">
    <location>
        <begin position="1"/>
        <end position="13"/>
    </location>
</feature>
<evidence type="ECO:0000313" key="3">
    <source>
        <dbReference type="EMBL" id="GAC86212.1"/>
    </source>
</evidence>
<keyword evidence="2" id="KW-0472">Membrane</keyword>
<keyword evidence="2" id="KW-1133">Transmembrane helix</keyword>
<evidence type="ECO:0000313" key="4">
    <source>
        <dbReference type="Proteomes" id="UP000035021"/>
    </source>
</evidence>
<feature type="transmembrane region" description="Helical" evidence="2">
    <location>
        <begin position="32"/>
        <end position="55"/>
    </location>
</feature>
<evidence type="ECO:0000256" key="1">
    <source>
        <dbReference type="SAM" id="MobiDB-lite"/>
    </source>
</evidence>
<dbReference type="RefSeq" id="WP_006902494.1">
    <property type="nucleotide sequence ID" value="NZ_BAOQ01000062.1"/>
</dbReference>
<feature type="transmembrane region" description="Helical" evidence="2">
    <location>
        <begin position="196"/>
        <end position="220"/>
    </location>
</feature>
<sequence>MSSVPAAGAARARVATRSRRGTPTPARQGRQLLLWIHILSSVSWMSQALALLVLLSRGGTEGAVAAHVLDTTVLVISANVSAMSGFLLSSTTPWGFFLHRWVLVKFLITVAQLVVGIAVLSPRLNEVADRAAADGQVTVPTGLLISTVIMASLIAFQGWVSVAKPWPRVPGRSRTKAPVPRPGIVAAAPVALVGDVLVFAILGQPIPVCSLTALIAALVGRRDGRREAERAGTSVS</sequence>
<dbReference type="EMBL" id="BAOQ01000062">
    <property type="protein sequence ID" value="GAC86212.1"/>
    <property type="molecule type" value="Genomic_DNA"/>
</dbReference>
<dbReference type="Proteomes" id="UP000035021">
    <property type="component" value="Unassembled WGS sequence"/>
</dbReference>
<evidence type="ECO:0008006" key="5">
    <source>
        <dbReference type="Google" id="ProtNLM"/>
    </source>
</evidence>
<organism evidence="3 4">
    <name type="scientific">Gordonia paraffinivorans NBRC 108238</name>
    <dbReference type="NCBI Taxonomy" id="1223543"/>
    <lineage>
        <taxon>Bacteria</taxon>
        <taxon>Bacillati</taxon>
        <taxon>Actinomycetota</taxon>
        <taxon>Actinomycetes</taxon>
        <taxon>Mycobacteriales</taxon>
        <taxon>Gordoniaceae</taxon>
        <taxon>Gordonia</taxon>
    </lineage>
</organism>
<comment type="caution">
    <text evidence="3">The sequence shown here is derived from an EMBL/GenBank/DDBJ whole genome shotgun (WGS) entry which is preliminary data.</text>
</comment>